<dbReference type="GeneID" id="28721236"/>
<evidence type="ECO:0000313" key="4">
    <source>
        <dbReference type="EMBL" id="VYS68796.1"/>
    </source>
</evidence>
<evidence type="ECO:0000313" key="2">
    <source>
        <dbReference type="Araport" id="AT5G40153"/>
    </source>
</evidence>
<keyword evidence="1" id="KW-0812">Transmembrane</keyword>
<evidence type="ECO:0000313" key="6">
    <source>
        <dbReference type="Proteomes" id="UP000434276"/>
    </source>
</evidence>
<dbReference type="Proteomes" id="UP000426265">
    <property type="component" value="Unassembled WGS sequence"/>
</dbReference>
<proteinExistence type="predicted"/>
<dbReference type="EMBL" id="CACSHJ010000096">
    <property type="protein sequence ID" value="CAA0406470.1"/>
    <property type="molecule type" value="Genomic_DNA"/>
</dbReference>
<organism evidence="4 5">
    <name type="scientific">Arabidopsis thaliana</name>
    <name type="common">Mouse-ear cress</name>
    <dbReference type="NCBI Taxonomy" id="3702"/>
    <lineage>
        <taxon>Eukaryota</taxon>
        <taxon>Viridiplantae</taxon>
        <taxon>Streptophyta</taxon>
        <taxon>Embryophyta</taxon>
        <taxon>Tracheophyta</taxon>
        <taxon>Spermatophyta</taxon>
        <taxon>Magnoliopsida</taxon>
        <taxon>eudicotyledons</taxon>
        <taxon>Gunneridae</taxon>
        <taxon>Pentapetalae</taxon>
        <taxon>rosids</taxon>
        <taxon>malvids</taxon>
        <taxon>Brassicales</taxon>
        <taxon>Brassicaceae</taxon>
        <taxon>Camelineae</taxon>
        <taxon>Arabidopsis</taxon>
    </lineage>
</organism>
<feature type="transmembrane region" description="Helical" evidence="1">
    <location>
        <begin position="67"/>
        <end position="86"/>
    </location>
</feature>
<reference evidence="4 5" key="1">
    <citation type="submission" date="2019-11" db="EMBL/GenBank/DDBJ databases">
        <authorList>
            <person name="Jiao W.-B."/>
            <person name="Schneeberger K."/>
        </authorList>
    </citation>
    <scope>NUCLEOTIDE SEQUENCE [LARGE SCALE GENOMIC DNA]</scope>
    <source>
        <strain evidence="5">cv. An-1</strain>
        <strain evidence="6">cv. C24</strain>
    </source>
</reference>
<keyword evidence="1" id="KW-0472">Membrane</keyword>
<protein>
    <recommendedName>
        <fullName evidence="7">Transmembrane protein</fullName>
    </recommendedName>
</protein>
<accession>A0A654G744</accession>
<dbReference type="EMBL" id="CACRSJ010000110">
    <property type="protein sequence ID" value="VYS68796.1"/>
    <property type="molecule type" value="Genomic_DNA"/>
</dbReference>
<dbReference type="OrthoDB" id="1664624at2759"/>
<evidence type="ECO:0000313" key="3">
    <source>
        <dbReference type="EMBL" id="CAA0406470.1"/>
    </source>
</evidence>
<dbReference type="KEGG" id="ath:AT5G40153"/>
<evidence type="ECO:0000313" key="5">
    <source>
        <dbReference type="Proteomes" id="UP000426265"/>
    </source>
</evidence>
<evidence type="ECO:0000256" key="1">
    <source>
        <dbReference type="SAM" id="Phobius"/>
    </source>
</evidence>
<dbReference type="RefSeq" id="NP_001332472.1">
    <property type="nucleotide sequence ID" value="NM_001344315.1"/>
</dbReference>
<sequence>MISEQETVLGQASSRAVLARITTSNPSPGRERLIDESRSAVLKAVEETRTEASQPLGKQSWKKRRRAAAAVVGVEICLLVMVSRIMSRNLGHDLE</sequence>
<dbReference type="AlphaFoldDB" id="A0A654G744"/>
<gene>
    <name evidence="2" type="ordered locus">At5g40153</name>
    <name evidence="4" type="ORF">AN1_LOCUS24183</name>
    <name evidence="3" type="ORF">C24_LOCUS24006</name>
</gene>
<name>A0A654G744_ARATH</name>
<keyword evidence="1" id="KW-1133">Transmembrane helix</keyword>
<dbReference type="Araport" id="AT5G40153"/>
<dbReference type="Proteomes" id="UP000434276">
    <property type="component" value="Unassembled WGS sequence"/>
</dbReference>
<evidence type="ECO:0008006" key="7">
    <source>
        <dbReference type="Google" id="ProtNLM"/>
    </source>
</evidence>